<evidence type="ECO:0000256" key="1">
    <source>
        <dbReference type="ARBA" id="ARBA00004167"/>
    </source>
</evidence>
<gene>
    <name evidence="15" type="ORF">KC01_LOCUS40460</name>
</gene>
<dbReference type="FunFam" id="2.60.40.60:FF:000061">
    <property type="entry name" value="FAT atypical cadherin 3"/>
    <property type="match status" value="1"/>
</dbReference>
<evidence type="ECO:0000256" key="9">
    <source>
        <dbReference type="ARBA" id="ARBA00023136"/>
    </source>
</evidence>
<dbReference type="Proteomes" id="UP001497482">
    <property type="component" value="Chromosome 8"/>
</dbReference>
<keyword evidence="8" id="KW-1133">Transmembrane helix</keyword>
<evidence type="ECO:0000313" key="15">
    <source>
        <dbReference type="EMBL" id="CAL1614411.1"/>
    </source>
</evidence>
<dbReference type="Gene3D" id="2.60.40.60">
    <property type="entry name" value="Cadherins"/>
    <property type="match status" value="6"/>
</dbReference>
<sequence>MINRNRHSPYFKQNIYEAELAENADAGTRVIRLAAIDPDEGQYGAVDYTIINKLADDKFTINQDGQIVTTQPLDRENPSQRVIAIKVMAKDGGGRVAFCTVRIILIDENDNVPQFKAAEYQVAIQSTVNKGAPVIQIIAYDADDGKNADVTYTVDEAGEVTEDIIEINPFTGLVSVKESLVGMENKIFNFKKTIDHEKTKWYQIDVVAQGNHNGTDVASLVSVSIQVQDVNDNQPVFDASPYRAYLAENMPAGTTVIQVTANDPDTDSNGLVTYSLQSLSDDPEDINSVFSIDPDSGWITTMREADCESIRLYRFHVIATDHGGEVKLSSSVLVEVTLTDENDNPPKFTEDVYQGSIVENSEPGEVILTMTTTDRDISMENRLVTCYITDGDPWGQFAVVQVDEGVWGLISKEPLDREISPRFSLRITATDGRFQSPVSVDLHVLDVNDNSPHCQQLLYTESVMENSPINQFILKVFAWDPDLGSNGQLSYSLHGPDAHNFHLDPKKGELFTLSVLDREAEAEFHVAAKVTDGGGRSCQADIVLRVQDMNDNAPEFSSALFQVSVFDNTTVRTPVAALYAKDPDTGEGPGLESHQGLERATRG</sequence>
<evidence type="ECO:0000256" key="5">
    <source>
        <dbReference type="ARBA" id="ARBA00022737"/>
    </source>
</evidence>
<evidence type="ECO:0000256" key="2">
    <source>
        <dbReference type="ARBA" id="ARBA00022536"/>
    </source>
</evidence>
<evidence type="ECO:0000256" key="3">
    <source>
        <dbReference type="ARBA" id="ARBA00022692"/>
    </source>
</evidence>
<dbReference type="GO" id="GO:0009653">
    <property type="term" value="P:anatomical structure morphogenesis"/>
    <property type="evidence" value="ECO:0007669"/>
    <property type="project" value="UniProtKB-ARBA"/>
</dbReference>
<dbReference type="AlphaFoldDB" id="A0AAV2MLR9"/>
<evidence type="ECO:0000256" key="6">
    <source>
        <dbReference type="ARBA" id="ARBA00022837"/>
    </source>
</evidence>
<dbReference type="FunFam" id="2.60.40.60:FF:000021">
    <property type="entry name" value="FAT atypical cadherin 1"/>
    <property type="match status" value="1"/>
</dbReference>
<accession>A0AAV2MLR9</accession>
<dbReference type="InterPro" id="IPR015919">
    <property type="entry name" value="Cadherin-like_sf"/>
</dbReference>
<feature type="region of interest" description="Disordered" evidence="13">
    <location>
        <begin position="580"/>
        <end position="603"/>
    </location>
</feature>
<dbReference type="InterPro" id="IPR020894">
    <property type="entry name" value="Cadherin_CS"/>
</dbReference>
<dbReference type="FunFam" id="2.60.40.60:FF:000024">
    <property type="entry name" value="FAT atypical cadherin 3"/>
    <property type="match status" value="1"/>
</dbReference>
<evidence type="ECO:0000259" key="14">
    <source>
        <dbReference type="PROSITE" id="PS50268"/>
    </source>
</evidence>
<dbReference type="CDD" id="cd11304">
    <property type="entry name" value="Cadherin_repeat"/>
    <property type="match status" value="5"/>
</dbReference>
<evidence type="ECO:0000256" key="8">
    <source>
        <dbReference type="ARBA" id="ARBA00022989"/>
    </source>
</evidence>
<evidence type="ECO:0000256" key="12">
    <source>
        <dbReference type="PROSITE-ProRule" id="PRU00043"/>
    </source>
</evidence>
<proteinExistence type="predicted"/>
<keyword evidence="16" id="KW-1185">Reference proteome</keyword>
<feature type="domain" description="Cadherin" evidence="14">
    <location>
        <begin position="238"/>
        <end position="348"/>
    </location>
</feature>
<evidence type="ECO:0000256" key="7">
    <source>
        <dbReference type="ARBA" id="ARBA00022889"/>
    </source>
</evidence>
<feature type="domain" description="Cadherin" evidence="14">
    <location>
        <begin position="12"/>
        <end position="115"/>
    </location>
</feature>
<keyword evidence="11" id="KW-0325">Glycoprotein</keyword>
<dbReference type="Pfam" id="PF00028">
    <property type="entry name" value="Cadherin"/>
    <property type="match status" value="4"/>
</dbReference>
<dbReference type="FunFam" id="2.60.40.60:FF:000058">
    <property type="entry name" value="FAT atypical cadherin 3"/>
    <property type="match status" value="1"/>
</dbReference>
<feature type="domain" description="Cadherin" evidence="14">
    <location>
        <begin position="349"/>
        <end position="454"/>
    </location>
</feature>
<dbReference type="EMBL" id="OZ035830">
    <property type="protein sequence ID" value="CAL1614411.1"/>
    <property type="molecule type" value="Genomic_DNA"/>
</dbReference>
<dbReference type="GO" id="GO:0007156">
    <property type="term" value="P:homophilic cell adhesion via plasma membrane adhesion molecules"/>
    <property type="evidence" value="ECO:0007669"/>
    <property type="project" value="InterPro"/>
</dbReference>
<name>A0AAV2MLR9_KNICA</name>
<keyword evidence="7" id="KW-0130">Cell adhesion</keyword>
<dbReference type="PANTHER" id="PTHR24026:SF133">
    <property type="entry name" value="CADHERIN-RELATED FAMILY MEMBER 2"/>
    <property type="match status" value="1"/>
</dbReference>
<evidence type="ECO:0000256" key="4">
    <source>
        <dbReference type="ARBA" id="ARBA00022729"/>
    </source>
</evidence>
<evidence type="ECO:0000313" key="16">
    <source>
        <dbReference type="Proteomes" id="UP001497482"/>
    </source>
</evidence>
<keyword evidence="5" id="KW-0677">Repeat</keyword>
<reference evidence="15 16" key="1">
    <citation type="submission" date="2024-04" db="EMBL/GenBank/DDBJ databases">
        <authorList>
            <person name="Waldvogel A.-M."/>
            <person name="Schoenle A."/>
        </authorList>
    </citation>
    <scope>NUCLEOTIDE SEQUENCE [LARGE SCALE GENOMIC DNA]</scope>
</reference>
<dbReference type="InterPro" id="IPR002126">
    <property type="entry name" value="Cadherin-like_dom"/>
</dbReference>
<dbReference type="SUPFAM" id="SSF49313">
    <property type="entry name" value="Cadherin-like"/>
    <property type="match status" value="6"/>
</dbReference>
<keyword evidence="10" id="KW-1015">Disulfide bond</keyword>
<dbReference type="GO" id="GO:0005509">
    <property type="term" value="F:calcium ion binding"/>
    <property type="evidence" value="ECO:0007669"/>
    <property type="project" value="UniProtKB-UniRule"/>
</dbReference>
<feature type="domain" description="Cadherin" evidence="14">
    <location>
        <begin position="455"/>
        <end position="556"/>
    </location>
</feature>
<evidence type="ECO:0000256" key="11">
    <source>
        <dbReference type="ARBA" id="ARBA00023180"/>
    </source>
</evidence>
<keyword evidence="3" id="KW-0812">Transmembrane</keyword>
<feature type="domain" description="Cadherin" evidence="14">
    <location>
        <begin position="116"/>
        <end position="237"/>
    </location>
</feature>
<evidence type="ECO:0000256" key="10">
    <source>
        <dbReference type="ARBA" id="ARBA00023157"/>
    </source>
</evidence>
<dbReference type="SMART" id="SM00112">
    <property type="entry name" value="CA"/>
    <property type="match status" value="5"/>
</dbReference>
<organism evidence="15 16">
    <name type="scientific">Knipowitschia caucasica</name>
    <name type="common">Caucasian dwarf goby</name>
    <name type="synonym">Pomatoschistus caucasicus</name>
    <dbReference type="NCBI Taxonomy" id="637954"/>
    <lineage>
        <taxon>Eukaryota</taxon>
        <taxon>Metazoa</taxon>
        <taxon>Chordata</taxon>
        <taxon>Craniata</taxon>
        <taxon>Vertebrata</taxon>
        <taxon>Euteleostomi</taxon>
        <taxon>Actinopterygii</taxon>
        <taxon>Neopterygii</taxon>
        <taxon>Teleostei</taxon>
        <taxon>Neoteleostei</taxon>
        <taxon>Acanthomorphata</taxon>
        <taxon>Gobiaria</taxon>
        <taxon>Gobiiformes</taxon>
        <taxon>Gobioidei</taxon>
        <taxon>Gobiidae</taxon>
        <taxon>Gobiinae</taxon>
        <taxon>Knipowitschia</taxon>
    </lineage>
</organism>
<evidence type="ECO:0000256" key="13">
    <source>
        <dbReference type="SAM" id="MobiDB-lite"/>
    </source>
</evidence>
<dbReference type="PROSITE" id="PS00232">
    <property type="entry name" value="CADHERIN_1"/>
    <property type="match status" value="4"/>
</dbReference>
<keyword evidence="6 12" id="KW-0106">Calcium</keyword>
<keyword evidence="2" id="KW-0245">EGF-like domain</keyword>
<dbReference type="PROSITE" id="PS50268">
    <property type="entry name" value="CADHERIN_2"/>
    <property type="match status" value="5"/>
</dbReference>
<dbReference type="PRINTS" id="PR00205">
    <property type="entry name" value="CADHERIN"/>
</dbReference>
<dbReference type="FunFam" id="2.60.40.60:FF:000065">
    <property type="entry name" value="FAT atypical cadherin 1"/>
    <property type="match status" value="1"/>
</dbReference>
<keyword evidence="4" id="KW-0732">Signal</keyword>
<dbReference type="GO" id="GO:0005886">
    <property type="term" value="C:plasma membrane"/>
    <property type="evidence" value="ECO:0007669"/>
    <property type="project" value="InterPro"/>
</dbReference>
<keyword evidence="9" id="KW-0472">Membrane</keyword>
<dbReference type="PANTHER" id="PTHR24026">
    <property type="entry name" value="FAT ATYPICAL CADHERIN-RELATED"/>
    <property type="match status" value="1"/>
</dbReference>
<comment type="subcellular location">
    <subcellularLocation>
        <location evidence="1">Membrane</location>
        <topology evidence="1">Single-pass membrane protein</topology>
    </subcellularLocation>
</comment>
<protein>
    <recommendedName>
        <fullName evidence="14">Cadherin domain-containing protein</fullName>
    </recommendedName>
</protein>